<dbReference type="InterPro" id="IPR018392">
    <property type="entry name" value="LysM"/>
</dbReference>
<reference evidence="6" key="1">
    <citation type="submission" date="2016-10" db="EMBL/GenBank/DDBJ databases">
        <authorList>
            <person name="Varghese N."/>
            <person name="Submissions S."/>
        </authorList>
    </citation>
    <scope>NUCLEOTIDE SEQUENCE [LARGE SCALE GENOMIC DNA]</scope>
    <source>
        <strain evidence="6">DSM 17834</strain>
    </source>
</reference>
<sequence>MVRVRKLVLAIAAASALSSGMAHALGLGEVTLQSALNQPLVAEIELLEVRDLASNELLPNLASPEEFTRAGVERQYFLTDLKFTPILKPNGKSVIRVTSSKPVREPYLNFLVEVLWPNGRLLREYTLLLDPPLYSPQTAVAAAPQLPVAAPAPRPQASAPIQRSAPQASAPVARAPAAAPSALSGDEYKTTANDTLWEIAQRVRGGGSVQQTMLAIQDLNPDAFIGGNINRLKSGQVLRLPQEQQITSRAQAEAVAQVTEQNAAWREGRDVAASARQLDATRRSVAGAAPAEAKTQDSLKLVAADTGKAASGSEAGAADSKALSDKLAVTQEGLDSTRRENEELKGRMSDLQGQLDKLQRLIQLKDDQLAKLQADLAAQAQAPAAEVQTETPVTAVPVAPAAAPVVPAAAEAPDLNQGEEPAVGEAEPLQPVSPPAIAVEPAAAPVAEVPPAPVAKAAAPVVPAKPVEQPPQLSTFDDLLANPMLLGLAGGGALLVLLIGLMMLSRRNALKEAELHERQAAESHDNSLDGDMQLPADSFPDDILDSPAAAESGEDRVIAQTNDALGEADIYIAYGRFNQAAELLQNAINDEPQRSDLRLKLMEVYAELGDREGFTRQEGELHEIGGVSAEVEQLKGKYPAIAAFAGAGVAAATLADDDFSSFSMDDLSLDEPDQPAAAAGDLDDAFDLSLDDLESDLERELNASGSDASLADLDSLSLDAELDLAAPVEPVEEDDELEFDLSLDDATAENVELAGDLADFSLDLDAESKPAETDEEEFLLSLDDEPAAEPVTDELAALSFDLPGASEGESFDLSDDFDLSLSDEAAVQPGGDSFAAQLDEVTAELDQLSESLDQPAELTQPAPDAALQGADLDGDDDFDFLSGTDETATKLDLARAYIDMGDTEGARDILDEVIAEGNDGQQQEARELISNLV</sequence>
<evidence type="ECO:0000313" key="5">
    <source>
        <dbReference type="EMBL" id="SFP44636.1"/>
    </source>
</evidence>
<dbReference type="InterPro" id="IPR020012">
    <property type="entry name" value="LysM_FimV"/>
</dbReference>
<evidence type="ECO:0000256" key="3">
    <source>
        <dbReference type="SAM" id="SignalP"/>
    </source>
</evidence>
<dbReference type="InterPro" id="IPR038440">
    <property type="entry name" value="FimV_C_sf"/>
</dbReference>
<feature type="region of interest" description="Disordered" evidence="2">
    <location>
        <begin position="515"/>
        <end position="538"/>
    </location>
</feature>
<keyword evidence="1" id="KW-0175">Coiled coil</keyword>
<dbReference type="InterPro" id="IPR011990">
    <property type="entry name" value="TPR-like_helical_dom_sf"/>
</dbReference>
<evidence type="ECO:0000256" key="2">
    <source>
        <dbReference type="SAM" id="MobiDB-lite"/>
    </source>
</evidence>
<organism evidence="5 6">
    <name type="scientific">Pseudomonas borbori</name>
    <dbReference type="NCBI Taxonomy" id="289003"/>
    <lineage>
        <taxon>Bacteria</taxon>
        <taxon>Pseudomonadati</taxon>
        <taxon>Pseudomonadota</taxon>
        <taxon>Gammaproteobacteria</taxon>
        <taxon>Pseudomonadales</taxon>
        <taxon>Pseudomonadaceae</taxon>
        <taxon>Pseudomonas</taxon>
    </lineage>
</organism>
<dbReference type="InterPro" id="IPR020011">
    <property type="entry name" value="FimV_C"/>
</dbReference>
<proteinExistence type="predicted"/>
<dbReference type="SUPFAM" id="SSF48452">
    <property type="entry name" value="TPR-like"/>
    <property type="match status" value="1"/>
</dbReference>
<dbReference type="AlphaFoldDB" id="A0A1I5QFK4"/>
<keyword evidence="6" id="KW-1185">Reference proteome</keyword>
<feature type="compositionally biased region" description="Basic and acidic residues" evidence="2">
    <location>
        <begin position="515"/>
        <end position="527"/>
    </location>
</feature>
<dbReference type="Gene3D" id="3.10.350.10">
    <property type="entry name" value="LysM domain"/>
    <property type="match status" value="1"/>
</dbReference>
<dbReference type="Gene3D" id="1.25.40.10">
    <property type="entry name" value="Tetratricopeptide repeat domain"/>
    <property type="match status" value="1"/>
</dbReference>
<dbReference type="EMBL" id="FOWX01000010">
    <property type="protein sequence ID" value="SFP44636.1"/>
    <property type="molecule type" value="Genomic_DNA"/>
</dbReference>
<keyword evidence="3" id="KW-0732">Signal</keyword>
<dbReference type="Gene3D" id="1.20.58.2200">
    <property type="match status" value="1"/>
</dbReference>
<dbReference type="InterPro" id="IPR057840">
    <property type="entry name" value="FimV_N"/>
</dbReference>
<dbReference type="Proteomes" id="UP000198784">
    <property type="component" value="Unassembled WGS sequence"/>
</dbReference>
<feature type="signal peptide" evidence="3">
    <location>
        <begin position="1"/>
        <end position="24"/>
    </location>
</feature>
<feature type="compositionally biased region" description="Low complexity" evidence="2">
    <location>
        <begin position="150"/>
        <end position="184"/>
    </location>
</feature>
<dbReference type="NCBIfam" id="TIGR03505">
    <property type="entry name" value="FimV_core"/>
    <property type="match status" value="1"/>
</dbReference>
<dbReference type="STRING" id="289003.SAMN05216190_110138"/>
<evidence type="ECO:0000256" key="1">
    <source>
        <dbReference type="SAM" id="Coils"/>
    </source>
</evidence>
<feature type="chain" id="PRO_5011453634" evidence="3">
    <location>
        <begin position="25"/>
        <end position="933"/>
    </location>
</feature>
<accession>A0A1I5QFK4</accession>
<dbReference type="Pfam" id="PF25800">
    <property type="entry name" value="FimV_N"/>
    <property type="match status" value="1"/>
</dbReference>
<protein>
    <submittedName>
        <fullName evidence="5">Pilus assembly protein FimV</fullName>
    </submittedName>
</protein>
<feature type="domain" description="LysM" evidence="4">
    <location>
        <begin position="186"/>
        <end position="240"/>
    </location>
</feature>
<feature type="coiled-coil region" evidence="1">
    <location>
        <begin position="327"/>
        <end position="375"/>
    </location>
</feature>
<dbReference type="NCBIfam" id="TIGR03504">
    <property type="entry name" value="FimV_Cterm"/>
    <property type="match status" value="1"/>
</dbReference>
<feature type="region of interest" description="Disordered" evidence="2">
    <location>
        <begin position="150"/>
        <end position="186"/>
    </location>
</feature>
<dbReference type="PROSITE" id="PS51782">
    <property type="entry name" value="LYSM"/>
    <property type="match status" value="1"/>
</dbReference>
<dbReference type="OrthoDB" id="5298707at2"/>
<dbReference type="InterPro" id="IPR036779">
    <property type="entry name" value="LysM_dom_sf"/>
</dbReference>
<dbReference type="Pfam" id="PF14559">
    <property type="entry name" value="TPR_19"/>
    <property type="match status" value="1"/>
</dbReference>
<evidence type="ECO:0000259" key="4">
    <source>
        <dbReference type="PROSITE" id="PS51782"/>
    </source>
</evidence>
<name>A0A1I5QFK4_9PSED</name>
<dbReference type="CDD" id="cd00118">
    <property type="entry name" value="LysM"/>
    <property type="match status" value="1"/>
</dbReference>
<dbReference type="RefSeq" id="WP_090500397.1">
    <property type="nucleotide sequence ID" value="NZ_FOWX01000010.1"/>
</dbReference>
<gene>
    <name evidence="5" type="ORF">SAMN05216190_110138</name>
</gene>
<evidence type="ECO:0000313" key="6">
    <source>
        <dbReference type="Proteomes" id="UP000198784"/>
    </source>
</evidence>